<sequence length="750" mass="83035">MSQSGLNASLETSPTPDIARRRAGLLPGGSLATTPYTYATNAKTDIHQPQTQTQQQQQPFQLQHHATFQEHANAIMGTSRSGDNAAESRSKGRRGSVIWSGQPVLEDDLPKQGRSPMMPQTTDPETPPTMEELVRRKTSDSSSTRRSSLMQSDAVFSRPSTTRSSTTGNETEMFTQDEEGMPPGSLSICMTGKNTAPILGANRSRKLSFQLPMRLNSKGSPDQIQKRASVTEDLPVDRRSDNSTSPGLRPEYGGLAARRRIKMDLTLPIGPSDLSKVSNRKGIHPPVLHSTSPSRSRGFKPPGWGGDARAQSARTAPMMGERHNVADVRDVVAAEETGVELEGDSALFSVATPSSTPSFVRPLQRIRDRCYTTLLHNRNGSRTQSDLDFTSTRDESRTLETPDGVTDQDAHVRDELPKLAITSKSTNTRRWPSKKSRTSDSDEHMQVTDWQRDSRKSISVNIFRRSHRFPEPSDNGKKEKKPKKIASAPWRREKKIDKPPLPSASLANMPIPPLFVPPGCTKVPSPAFDKDREVRGKLADFFFDTNVFPEAKRKQRASLSGYWDSNAVLMSMQTDIDLTKDEDDEGPEGRPSPAPIPPSPAIRQPGLVSSPGFRAGPGGYLTVETLQPTPTPGAQDSWFRMHYSDRTPDVGPTVAALHEADERRKFEWLIPEHLPNSPLCPLHPKYVGPSKGLCYWHGRKGNGWGVEPRRDYDRDPMKIGQGKTRGWEVGEIPKPPPEPPKKRRLASFVQ</sequence>
<feature type="compositionally biased region" description="Basic and acidic residues" evidence="1">
    <location>
        <begin position="707"/>
        <end position="717"/>
    </location>
</feature>
<feature type="compositionally biased region" description="Basic and acidic residues" evidence="1">
    <location>
        <begin position="468"/>
        <end position="477"/>
    </location>
</feature>
<gene>
    <name evidence="2" type="ORF">B5807_07543</name>
</gene>
<dbReference type="EMBL" id="KZ107848">
    <property type="protein sequence ID" value="OSS47575.1"/>
    <property type="molecule type" value="Genomic_DNA"/>
</dbReference>
<evidence type="ECO:0000313" key="3">
    <source>
        <dbReference type="Proteomes" id="UP000193240"/>
    </source>
</evidence>
<evidence type="ECO:0000256" key="1">
    <source>
        <dbReference type="SAM" id="MobiDB-lite"/>
    </source>
</evidence>
<feature type="region of interest" description="Disordered" evidence="1">
    <location>
        <begin position="579"/>
        <end position="614"/>
    </location>
</feature>
<dbReference type="AlphaFoldDB" id="A0A1Y2LUQ6"/>
<feature type="compositionally biased region" description="Basic residues" evidence="1">
    <location>
        <begin position="741"/>
        <end position="750"/>
    </location>
</feature>
<feature type="region of interest" description="Disordered" evidence="1">
    <location>
        <begin position="78"/>
        <end position="183"/>
    </location>
</feature>
<feature type="compositionally biased region" description="Basic and acidic residues" evidence="1">
    <location>
        <begin position="408"/>
        <end position="417"/>
    </location>
</feature>
<feature type="compositionally biased region" description="Low complexity" evidence="1">
    <location>
        <begin position="157"/>
        <end position="167"/>
    </location>
</feature>
<keyword evidence="3" id="KW-1185">Reference proteome</keyword>
<reference evidence="2 3" key="1">
    <citation type="journal article" date="2017" name="Genome Announc.">
        <title>Genome sequence of the saprophytic ascomycete Epicoccum nigrum ICMP 19927 strain isolated from New Zealand.</title>
        <authorList>
            <person name="Fokin M."/>
            <person name="Fleetwood D."/>
            <person name="Weir B.S."/>
            <person name="Villas-Boas S.G."/>
        </authorList>
    </citation>
    <scope>NUCLEOTIDE SEQUENCE [LARGE SCALE GENOMIC DNA]</scope>
    <source>
        <strain evidence="2 3">ICMP 19927</strain>
    </source>
</reference>
<protein>
    <submittedName>
        <fullName evidence="2">Uncharacterized protein</fullName>
    </submittedName>
</protein>
<name>A0A1Y2LUQ6_EPING</name>
<feature type="compositionally biased region" description="Basic and acidic residues" evidence="1">
    <location>
        <begin position="391"/>
        <end position="400"/>
    </location>
</feature>
<dbReference type="OMA" id="LCYWHGR"/>
<feature type="compositionally biased region" description="Basic and acidic residues" evidence="1">
    <location>
        <begin position="437"/>
        <end position="456"/>
    </location>
</feature>
<feature type="compositionally biased region" description="Polar residues" evidence="1">
    <location>
        <begin position="377"/>
        <end position="390"/>
    </location>
</feature>
<feature type="compositionally biased region" description="Low complexity" evidence="1">
    <location>
        <begin position="116"/>
        <end position="131"/>
    </location>
</feature>
<feature type="region of interest" description="Disordered" evidence="1">
    <location>
        <begin position="272"/>
        <end position="316"/>
    </location>
</feature>
<dbReference type="InParanoid" id="A0A1Y2LUQ6"/>
<feature type="compositionally biased region" description="Pro residues" evidence="1">
    <location>
        <begin position="590"/>
        <end position="600"/>
    </location>
</feature>
<proteinExistence type="predicted"/>
<dbReference type="STRING" id="105696.A0A1Y2LUQ6"/>
<feature type="compositionally biased region" description="Polar residues" evidence="1">
    <location>
        <begin position="1"/>
        <end position="15"/>
    </location>
</feature>
<feature type="region of interest" description="Disordered" evidence="1">
    <location>
        <begin position="377"/>
        <end position="505"/>
    </location>
</feature>
<evidence type="ECO:0000313" key="2">
    <source>
        <dbReference type="EMBL" id="OSS47575.1"/>
    </source>
</evidence>
<feature type="region of interest" description="Disordered" evidence="1">
    <location>
        <begin position="1"/>
        <end position="34"/>
    </location>
</feature>
<accession>A0A1Y2LUQ6</accession>
<feature type="region of interest" description="Disordered" evidence="1">
    <location>
        <begin position="215"/>
        <end position="255"/>
    </location>
</feature>
<organism evidence="2 3">
    <name type="scientific">Epicoccum nigrum</name>
    <name type="common">Soil fungus</name>
    <name type="synonym">Epicoccum purpurascens</name>
    <dbReference type="NCBI Taxonomy" id="105696"/>
    <lineage>
        <taxon>Eukaryota</taxon>
        <taxon>Fungi</taxon>
        <taxon>Dikarya</taxon>
        <taxon>Ascomycota</taxon>
        <taxon>Pezizomycotina</taxon>
        <taxon>Dothideomycetes</taxon>
        <taxon>Pleosporomycetidae</taxon>
        <taxon>Pleosporales</taxon>
        <taxon>Pleosporineae</taxon>
        <taxon>Didymellaceae</taxon>
        <taxon>Epicoccum</taxon>
    </lineage>
</organism>
<feature type="compositionally biased region" description="Polar residues" evidence="1">
    <location>
        <begin position="217"/>
        <end position="228"/>
    </location>
</feature>
<dbReference type="Proteomes" id="UP000193240">
    <property type="component" value="Unassembled WGS sequence"/>
</dbReference>
<feature type="region of interest" description="Disordered" evidence="1">
    <location>
        <begin position="707"/>
        <end position="750"/>
    </location>
</feature>